<dbReference type="GO" id="GO:1990404">
    <property type="term" value="F:NAD+-protein mono-ADP-ribosyltransferase activity"/>
    <property type="evidence" value="ECO:0007669"/>
    <property type="project" value="TreeGrafter"/>
</dbReference>
<dbReference type="PANTHER" id="PTHR45740:SF14">
    <property type="entry name" value="NOVEL PROTEIN"/>
    <property type="match status" value="1"/>
</dbReference>
<evidence type="ECO:0000256" key="4">
    <source>
        <dbReference type="ARBA" id="ARBA00024347"/>
    </source>
</evidence>
<comment type="caution">
    <text evidence="6">The sequence shown here is derived from an EMBL/GenBank/DDBJ whole genome shotgun (WGS) entry which is preliminary data.</text>
</comment>
<dbReference type="GO" id="GO:0008270">
    <property type="term" value="F:zinc ion binding"/>
    <property type="evidence" value="ECO:0007669"/>
    <property type="project" value="InterPro"/>
</dbReference>
<dbReference type="PANTHER" id="PTHR45740">
    <property type="entry name" value="POLY [ADP-RIBOSE] POLYMERASE"/>
    <property type="match status" value="1"/>
</dbReference>
<feature type="domain" description="WWE" evidence="5">
    <location>
        <begin position="267"/>
        <end position="351"/>
    </location>
</feature>
<dbReference type="Pfam" id="PF23466">
    <property type="entry name" value="WWE_4"/>
    <property type="match status" value="1"/>
</dbReference>
<feature type="non-terminal residue" evidence="6">
    <location>
        <position position="354"/>
    </location>
</feature>
<keyword evidence="3" id="KW-0539">Nucleus</keyword>
<evidence type="ECO:0000259" key="5">
    <source>
        <dbReference type="PROSITE" id="PS50918"/>
    </source>
</evidence>
<evidence type="ECO:0000256" key="3">
    <source>
        <dbReference type="ARBA" id="ARBA00023242"/>
    </source>
</evidence>
<dbReference type="Proteomes" id="UP000822369">
    <property type="component" value="Chromosome 2"/>
</dbReference>
<feature type="domain" description="WWE" evidence="5">
    <location>
        <begin position="185"/>
        <end position="266"/>
    </location>
</feature>
<reference evidence="6" key="1">
    <citation type="submission" date="2020-03" db="EMBL/GenBank/DDBJ databases">
        <title>Intra-Species Differences in Population Size shape Life History and Genome Evolution.</title>
        <authorList>
            <person name="Willemsen D."/>
            <person name="Cui R."/>
            <person name="Valenzano D.R."/>
        </authorList>
    </citation>
    <scope>NUCLEOTIDE SEQUENCE</scope>
    <source>
        <strain evidence="6">GRZ</strain>
        <tissue evidence="6">Whole</tissue>
    </source>
</reference>
<evidence type="ECO:0000313" key="7">
    <source>
        <dbReference type="Proteomes" id="UP000822369"/>
    </source>
</evidence>
<dbReference type="InterPro" id="IPR051712">
    <property type="entry name" value="ARTD-AVP"/>
</dbReference>
<dbReference type="AlphaFoldDB" id="A0A9D3BZY6"/>
<dbReference type="InterPro" id="IPR018123">
    <property type="entry name" value="WWE-dom_subgr"/>
</dbReference>
<evidence type="ECO:0000256" key="2">
    <source>
        <dbReference type="ARBA" id="ARBA00004906"/>
    </source>
</evidence>
<dbReference type="Pfam" id="PF02825">
    <property type="entry name" value="WWE"/>
    <property type="match status" value="3"/>
</dbReference>
<accession>A0A9D3BZY6</accession>
<dbReference type="GO" id="GO:0005634">
    <property type="term" value="C:nucleus"/>
    <property type="evidence" value="ECO:0007669"/>
    <property type="project" value="UniProtKB-SubCell"/>
</dbReference>
<protein>
    <submittedName>
        <fullName evidence="6">Poly [ADP-ribose] polymerase 12-like</fullName>
    </submittedName>
</protein>
<proteinExistence type="inferred from homology"/>
<comment type="subcellular location">
    <subcellularLocation>
        <location evidence="1">Nucleus</location>
    </subcellularLocation>
</comment>
<feature type="domain" description="WWE" evidence="5">
    <location>
        <begin position="82"/>
        <end position="167"/>
    </location>
</feature>
<dbReference type="SMART" id="SM00678">
    <property type="entry name" value="WWE"/>
    <property type="match status" value="2"/>
</dbReference>
<organism evidence="6 7">
    <name type="scientific">Nothobranchius furzeri</name>
    <name type="common">Turquoise killifish</name>
    <dbReference type="NCBI Taxonomy" id="105023"/>
    <lineage>
        <taxon>Eukaryota</taxon>
        <taxon>Metazoa</taxon>
        <taxon>Chordata</taxon>
        <taxon>Craniata</taxon>
        <taxon>Vertebrata</taxon>
        <taxon>Euteleostomi</taxon>
        <taxon>Actinopterygii</taxon>
        <taxon>Neopterygii</taxon>
        <taxon>Teleostei</taxon>
        <taxon>Neoteleostei</taxon>
        <taxon>Acanthomorphata</taxon>
        <taxon>Ovalentaria</taxon>
        <taxon>Atherinomorphae</taxon>
        <taxon>Cyprinodontiformes</taxon>
        <taxon>Nothobranchiidae</taxon>
        <taxon>Nothobranchius</taxon>
    </lineage>
</organism>
<comment type="similarity">
    <text evidence="4">Belongs to the ARTD/PARP family.</text>
</comment>
<dbReference type="PROSITE" id="PS50918">
    <property type="entry name" value="WWE"/>
    <property type="match status" value="3"/>
</dbReference>
<name>A0A9D3BZY6_NOTFU</name>
<evidence type="ECO:0000313" key="6">
    <source>
        <dbReference type="EMBL" id="KAF7229237.1"/>
    </source>
</evidence>
<sequence length="354" mass="40256">SKFVSVEGNQERFYQNTAASEKPYEWQLLTGNQWQRIDNDHVIEAHYCQPGAKGITINTSQGCVSIDFDTLRTNNASLRVQRLSLLSQGQTEDIGWYFRDDHLWCEYGSRSSSSAASSVSSGDVELSFTHDPRGVFGFTVGSTRYSLNFSNMTQQNTVTGVSRKVRRRPKLTLSPAGLYSPPVLQTSLSPQLPDRSFRWEFMGDEGRWTEYQAHVCSFDSAAIETQYQLDPQGQLLFRINNFSYTLDFSRMCQINSNIGTTRAVRRTLSYGVQTNTSSGSRWQFQDIDGTWKEYSKGYSQCSVSSPDIELQYQQNPSGSMTFTTKCFSYELDFSAMTQRNRSTNVTRAVRRLVQ</sequence>
<dbReference type="EMBL" id="JAAVVJ010000002">
    <property type="protein sequence ID" value="KAF7229237.1"/>
    <property type="molecule type" value="Genomic_DNA"/>
</dbReference>
<gene>
    <name evidence="6" type="ORF">G4P62_000999</name>
</gene>
<dbReference type="GO" id="GO:0003950">
    <property type="term" value="F:NAD+ poly-ADP-ribosyltransferase activity"/>
    <property type="evidence" value="ECO:0007669"/>
    <property type="project" value="TreeGrafter"/>
</dbReference>
<dbReference type="Gene3D" id="3.30.720.50">
    <property type="match status" value="3"/>
</dbReference>
<comment type="pathway">
    <text evidence="2">Protein modification; protein ubiquitination.</text>
</comment>
<evidence type="ECO:0000256" key="1">
    <source>
        <dbReference type="ARBA" id="ARBA00004123"/>
    </source>
</evidence>
<dbReference type="InterPro" id="IPR037197">
    <property type="entry name" value="WWE_dom_sf"/>
</dbReference>
<dbReference type="InterPro" id="IPR004170">
    <property type="entry name" value="WWE_dom"/>
</dbReference>
<dbReference type="SUPFAM" id="SSF117839">
    <property type="entry name" value="WWE domain"/>
    <property type="match status" value="3"/>
</dbReference>